<evidence type="ECO:0000259" key="2">
    <source>
        <dbReference type="Pfam" id="PF19289"/>
    </source>
</evidence>
<dbReference type="Gene3D" id="3.30.2290.10">
    <property type="entry name" value="PmbA/TldD superfamily"/>
    <property type="match status" value="1"/>
</dbReference>
<dbReference type="Pfam" id="PF19290">
    <property type="entry name" value="PmbA_TldD_2nd"/>
    <property type="match status" value="1"/>
</dbReference>
<accession>A0A218P2N7</accession>
<dbReference type="GeneID" id="33324323"/>
<dbReference type="Pfam" id="PF01523">
    <property type="entry name" value="PmbA_TldD_1st"/>
    <property type="match status" value="1"/>
</dbReference>
<dbReference type="InterPro" id="IPR002510">
    <property type="entry name" value="Metalloprtase-TldD/E_N"/>
</dbReference>
<dbReference type="GO" id="GO:0008237">
    <property type="term" value="F:metallopeptidase activity"/>
    <property type="evidence" value="ECO:0007669"/>
    <property type="project" value="InterPro"/>
</dbReference>
<dbReference type="InterPro" id="IPR045569">
    <property type="entry name" value="Metalloprtase-TldD/E_C"/>
</dbReference>
<dbReference type="PANTHER" id="PTHR43421:SF1">
    <property type="entry name" value="METALLOPROTEASE PMBA"/>
    <property type="match status" value="1"/>
</dbReference>
<dbReference type="Proteomes" id="UP000197156">
    <property type="component" value="Chromosome"/>
</dbReference>
<evidence type="ECO:0000259" key="3">
    <source>
        <dbReference type="Pfam" id="PF19290"/>
    </source>
</evidence>
<protein>
    <submittedName>
        <fullName evidence="4">Peptidase</fullName>
    </submittedName>
</protein>
<dbReference type="KEGG" id="tce:A3L02_06150"/>
<dbReference type="EMBL" id="CP014854">
    <property type="protein sequence ID" value="ASI99173.1"/>
    <property type="molecule type" value="Genomic_DNA"/>
</dbReference>
<feature type="domain" description="Metalloprotease TldD/E C-terminal" evidence="2">
    <location>
        <begin position="223"/>
        <end position="423"/>
    </location>
</feature>
<dbReference type="PANTHER" id="PTHR43421">
    <property type="entry name" value="METALLOPROTEASE PMBA"/>
    <property type="match status" value="1"/>
</dbReference>
<dbReference type="RefSeq" id="WP_088863115.1">
    <property type="nucleotide sequence ID" value="NZ_CP014854.1"/>
</dbReference>
<feature type="domain" description="Metalloprotease TldD/E N-terminal" evidence="1">
    <location>
        <begin position="16"/>
        <end position="82"/>
    </location>
</feature>
<feature type="domain" description="Metalloprotease TldD/E central" evidence="3">
    <location>
        <begin position="109"/>
        <end position="205"/>
    </location>
</feature>
<dbReference type="InterPro" id="IPR035068">
    <property type="entry name" value="TldD/PmbA_N"/>
</dbReference>
<organism evidence="4 5">
    <name type="scientific">Thermococcus celer Vu 13 = JCM 8558</name>
    <dbReference type="NCBI Taxonomy" id="1293037"/>
    <lineage>
        <taxon>Archaea</taxon>
        <taxon>Methanobacteriati</taxon>
        <taxon>Methanobacteriota</taxon>
        <taxon>Thermococci</taxon>
        <taxon>Thermococcales</taxon>
        <taxon>Thermococcaceae</taxon>
        <taxon>Thermococcus</taxon>
    </lineage>
</organism>
<evidence type="ECO:0000259" key="1">
    <source>
        <dbReference type="Pfam" id="PF01523"/>
    </source>
</evidence>
<evidence type="ECO:0000313" key="5">
    <source>
        <dbReference type="Proteomes" id="UP000197156"/>
    </source>
</evidence>
<sequence length="429" mass="47597">MIDELIGILERENVEWELYWERGRSGSFRIERETLERSQRKFYSGIGLRVGYLGKLGFSYVTGLNHEREALEEFVKRTIKLARVSEVPFPGFPTPSKVPHVKGLYDRRIESIPFEEAHAMARDFSLRMRELKDDSLTLSGSITLAVDHYGVVNSNGVRLEGKGTWMSLGAYAVKKGDGTGSGSYYQGYRSLQPFEEFENAIQRAISEAELSYRAGRLEPHSGEILLEPEAFRAVLGVFLENLSGESVYHRRSRFSEPGEEVAPGELVILDDATLPEGTGSFSFDGEGNPGERTVLVENGMVSSFLLDETYARLLGMESTGNAARDFRTVPHIGTSNVVVEPGKDDLEGFEGIIIKKVFGEHTANPVSGDFSLTVGLGYAVRNGEVVPFRDNMLAGNVFDFLRSIAAIGNRLERRGSFYSPRVLGVARLV</sequence>
<dbReference type="InterPro" id="IPR047657">
    <property type="entry name" value="PmbA"/>
</dbReference>
<name>A0A218P2N7_THECE</name>
<evidence type="ECO:0000313" key="4">
    <source>
        <dbReference type="EMBL" id="ASI99173.1"/>
    </source>
</evidence>
<gene>
    <name evidence="4" type="ORF">A3L02_06150</name>
</gene>
<dbReference type="Pfam" id="PF19289">
    <property type="entry name" value="PmbA_TldD_3rd"/>
    <property type="match status" value="1"/>
</dbReference>
<dbReference type="AlphaFoldDB" id="A0A218P2N7"/>
<reference evidence="4 5" key="1">
    <citation type="submission" date="2016-03" db="EMBL/GenBank/DDBJ databases">
        <title>Complete genome sequence of Thermococcus celer.</title>
        <authorList>
            <person name="Oger P.M."/>
        </authorList>
    </citation>
    <scope>NUCLEOTIDE SEQUENCE [LARGE SCALE GENOMIC DNA]</scope>
    <source>
        <strain evidence="4 5">Vu 13</strain>
    </source>
</reference>
<dbReference type="InterPro" id="IPR036059">
    <property type="entry name" value="TldD/PmbA_sf"/>
</dbReference>
<proteinExistence type="predicted"/>
<dbReference type="InterPro" id="IPR045570">
    <property type="entry name" value="Metalloprtase-TldD/E_cen_dom"/>
</dbReference>
<dbReference type="SUPFAM" id="SSF111283">
    <property type="entry name" value="Putative modulator of DNA gyrase, PmbA/TldD"/>
    <property type="match status" value="1"/>
</dbReference>
<dbReference type="GO" id="GO:0006508">
    <property type="term" value="P:proteolysis"/>
    <property type="evidence" value="ECO:0007669"/>
    <property type="project" value="InterPro"/>
</dbReference>
<dbReference type="OrthoDB" id="84520at2157"/>
<dbReference type="GO" id="GO:0005829">
    <property type="term" value="C:cytosol"/>
    <property type="evidence" value="ECO:0007669"/>
    <property type="project" value="TreeGrafter"/>
</dbReference>
<keyword evidence="5" id="KW-1185">Reference proteome</keyword>